<accession>A0ABD3AEY8</accession>
<comment type="caution">
    <text evidence="2">The sequence shown here is derived from an EMBL/GenBank/DDBJ whole genome shotgun (WGS) entry which is preliminary data.</text>
</comment>
<dbReference type="PANTHER" id="PTHR11439">
    <property type="entry name" value="GAG-POL-RELATED RETROTRANSPOSON"/>
    <property type="match status" value="1"/>
</dbReference>
<dbReference type="EMBL" id="JBJUIK010000004">
    <property type="protein sequence ID" value="KAL3529759.1"/>
    <property type="molecule type" value="Genomic_DNA"/>
</dbReference>
<dbReference type="AlphaFoldDB" id="A0ABD3AEY8"/>
<feature type="transmembrane region" description="Helical" evidence="1">
    <location>
        <begin position="24"/>
        <end position="45"/>
    </location>
</feature>
<keyword evidence="1" id="KW-1133">Transmembrane helix</keyword>
<evidence type="ECO:0008006" key="4">
    <source>
        <dbReference type="Google" id="ProtNLM"/>
    </source>
</evidence>
<dbReference type="Proteomes" id="UP001630127">
    <property type="component" value="Unassembled WGS sequence"/>
</dbReference>
<keyword evidence="3" id="KW-1185">Reference proteome</keyword>
<evidence type="ECO:0000313" key="3">
    <source>
        <dbReference type="Proteomes" id="UP001630127"/>
    </source>
</evidence>
<keyword evidence="1" id="KW-0812">Transmembrane</keyword>
<keyword evidence="1" id="KW-0472">Membrane</keyword>
<proteinExistence type="predicted"/>
<sequence length="102" mass="11628">MQKIPNASTIGSLMYAQICTRPDIVYVIGMLGRYLSNSGMVYWIAAKRVMRYLQRIKHYILIYRRSNKLEIIGYSDSDFAGCQDSHKFTSGYIYLLASGAIS</sequence>
<organism evidence="2 3">
    <name type="scientific">Cinchona calisaya</name>
    <dbReference type="NCBI Taxonomy" id="153742"/>
    <lineage>
        <taxon>Eukaryota</taxon>
        <taxon>Viridiplantae</taxon>
        <taxon>Streptophyta</taxon>
        <taxon>Embryophyta</taxon>
        <taxon>Tracheophyta</taxon>
        <taxon>Spermatophyta</taxon>
        <taxon>Magnoliopsida</taxon>
        <taxon>eudicotyledons</taxon>
        <taxon>Gunneridae</taxon>
        <taxon>Pentapetalae</taxon>
        <taxon>asterids</taxon>
        <taxon>lamiids</taxon>
        <taxon>Gentianales</taxon>
        <taxon>Rubiaceae</taxon>
        <taxon>Cinchonoideae</taxon>
        <taxon>Cinchoneae</taxon>
        <taxon>Cinchona</taxon>
    </lineage>
</organism>
<evidence type="ECO:0000256" key="1">
    <source>
        <dbReference type="SAM" id="Phobius"/>
    </source>
</evidence>
<name>A0ABD3AEY8_9GENT</name>
<protein>
    <recommendedName>
        <fullName evidence="4">Gag/pol protein</fullName>
    </recommendedName>
</protein>
<reference evidence="2 3" key="1">
    <citation type="submission" date="2024-11" db="EMBL/GenBank/DDBJ databases">
        <title>A near-complete genome assembly of Cinchona calisaya.</title>
        <authorList>
            <person name="Lian D.C."/>
            <person name="Zhao X.W."/>
            <person name="Wei L."/>
        </authorList>
    </citation>
    <scope>NUCLEOTIDE SEQUENCE [LARGE SCALE GENOMIC DNA]</scope>
    <source>
        <tissue evidence="2">Nenye</tissue>
    </source>
</reference>
<dbReference type="PANTHER" id="PTHR11439:SF467">
    <property type="entry name" value="INTEGRASE CATALYTIC DOMAIN-CONTAINING PROTEIN"/>
    <property type="match status" value="1"/>
</dbReference>
<gene>
    <name evidence="2" type="ORF">ACH5RR_009081</name>
</gene>
<evidence type="ECO:0000313" key="2">
    <source>
        <dbReference type="EMBL" id="KAL3529759.1"/>
    </source>
</evidence>